<dbReference type="RefSeq" id="WP_317488332.1">
    <property type="nucleotide sequence ID" value="NZ_CP136051.1"/>
</dbReference>
<dbReference type="Proteomes" id="UP001302349">
    <property type="component" value="Chromosome"/>
</dbReference>
<reference evidence="2 3" key="1">
    <citation type="journal article" date="2023" name="Microbiol. Resour. Announc.">
        <title>Complete Genome Sequence of Imperialibacter roseus strain P4T.</title>
        <authorList>
            <person name="Tizabi D.R."/>
            <person name="Bachvaroff T."/>
            <person name="Hill R.T."/>
        </authorList>
    </citation>
    <scope>NUCLEOTIDE SEQUENCE [LARGE SCALE GENOMIC DNA]</scope>
    <source>
        <strain evidence="2 3">P4T</strain>
    </source>
</reference>
<dbReference type="InterPro" id="IPR050486">
    <property type="entry name" value="Mannose-1P_guanyltransferase"/>
</dbReference>
<keyword evidence="2" id="KW-0808">Transferase</keyword>
<keyword evidence="3" id="KW-1185">Reference proteome</keyword>
<organism evidence="2 3">
    <name type="scientific">Imperialibacter roseus</name>
    <dbReference type="NCBI Taxonomy" id="1324217"/>
    <lineage>
        <taxon>Bacteria</taxon>
        <taxon>Pseudomonadati</taxon>
        <taxon>Bacteroidota</taxon>
        <taxon>Cytophagia</taxon>
        <taxon>Cytophagales</taxon>
        <taxon>Flammeovirgaceae</taxon>
        <taxon>Imperialibacter</taxon>
    </lineage>
</organism>
<dbReference type="EMBL" id="CP136051">
    <property type="protein sequence ID" value="WOK05574.1"/>
    <property type="molecule type" value="Genomic_DNA"/>
</dbReference>
<accession>A0ABZ0IM68</accession>
<feature type="domain" description="Nucleotidyl transferase" evidence="1">
    <location>
        <begin position="7"/>
        <end position="131"/>
    </location>
</feature>
<evidence type="ECO:0000313" key="3">
    <source>
        <dbReference type="Proteomes" id="UP001302349"/>
    </source>
</evidence>
<dbReference type="GO" id="GO:0016740">
    <property type="term" value="F:transferase activity"/>
    <property type="evidence" value="ECO:0007669"/>
    <property type="project" value="UniProtKB-KW"/>
</dbReference>
<evidence type="ECO:0000313" key="2">
    <source>
        <dbReference type="EMBL" id="WOK05574.1"/>
    </source>
</evidence>
<sequence>MKSIDHALIMAAGRGVRMMPLTESIPKPMAPYNGSTLIANGIRKLRPHIKNVHITVGYKGAVLAEHVISLGVDSVLNTEGNGNVWWLFNTLMRYLDAPVCILTADNVTDIDFDILAKEYFHLGEPACMVVPVEPVVGLEGDFIHQKENLVLELSRHKSSSTYCSGIQVLNPALINRLVEPVDDFYALWSQLIEQKRLYCSDIYPSQWYTVDTIDQLKALNERKSKE</sequence>
<name>A0ABZ0IM68_9BACT</name>
<dbReference type="InterPro" id="IPR029044">
    <property type="entry name" value="Nucleotide-diphossugar_trans"/>
</dbReference>
<evidence type="ECO:0000259" key="1">
    <source>
        <dbReference type="Pfam" id="PF00483"/>
    </source>
</evidence>
<dbReference type="PANTHER" id="PTHR22572">
    <property type="entry name" value="SUGAR-1-PHOSPHATE GUANYL TRANSFERASE"/>
    <property type="match status" value="1"/>
</dbReference>
<dbReference type="SUPFAM" id="SSF53448">
    <property type="entry name" value="Nucleotide-diphospho-sugar transferases"/>
    <property type="match status" value="1"/>
</dbReference>
<proteinExistence type="predicted"/>
<dbReference type="InterPro" id="IPR005835">
    <property type="entry name" value="NTP_transferase_dom"/>
</dbReference>
<dbReference type="Pfam" id="PF00483">
    <property type="entry name" value="NTP_transferase"/>
    <property type="match status" value="1"/>
</dbReference>
<protein>
    <submittedName>
        <fullName evidence="2">NTP transferase domain-containing protein</fullName>
    </submittedName>
</protein>
<gene>
    <name evidence="2" type="ORF">RT717_21085</name>
</gene>
<dbReference type="Gene3D" id="3.90.550.10">
    <property type="entry name" value="Spore Coat Polysaccharide Biosynthesis Protein SpsA, Chain A"/>
    <property type="match status" value="1"/>
</dbReference>